<evidence type="ECO:0000313" key="6">
    <source>
        <dbReference type="Proteomes" id="UP000675664"/>
    </source>
</evidence>
<dbReference type="NCBIfam" id="NF037995">
    <property type="entry name" value="TRAP_S1"/>
    <property type="match status" value="1"/>
</dbReference>
<keyword evidence="2" id="KW-0813">Transport</keyword>
<reference evidence="5" key="1">
    <citation type="submission" date="2021-04" db="EMBL/GenBank/DDBJ databases">
        <title>Sinoanaerobacter chloroacetimidivorans sp. nov., an obligate anaerobic bacterium isolated from anaerobic sludge.</title>
        <authorList>
            <person name="Bao Y."/>
        </authorList>
    </citation>
    <scope>NUCLEOTIDE SEQUENCE</scope>
    <source>
        <strain evidence="5">BAD-6</strain>
    </source>
</reference>
<dbReference type="Gene3D" id="3.40.190.170">
    <property type="entry name" value="Bacterial extracellular solute-binding protein, family 7"/>
    <property type="match status" value="1"/>
</dbReference>
<reference evidence="5" key="2">
    <citation type="submission" date="2021-04" db="EMBL/GenBank/DDBJ databases">
        <authorList>
            <person name="Liu J."/>
        </authorList>
    </citation>
    <scope>NUCLEOTIDE SEQUENCE</scope>
    <source>
        <strain evidence="5">BAD-6</strain>
    </source>
</reference>
<dbReference type="Pfam" id="PF03480">
    <property type="entry name" value="DctP"/>
    <property type="match status" value="1"/>
</dbReference>
<dbReference type="InterPro" id="IPR018389">
    <property type="entry name" value="DctP_fam"/>
</dbReference>
<dbReference type="InterPro" id="IPR004682">
    <property type="entry name" value="TRAP_DctP"/>
</dbReference>
<evidence type="ECO:0000313" key="5">
    <source>
        <dbReference type="EMBL" id="MBR0598018.1"/>
    </source>
</evidence>
<comment type="similarity">
    <text evidence="1">Belongs to the bacterial solute-binding protein 7 family.</text>
</comment>
<organism evidence="5 6">
    <name type="scientific">Sinanaerobacter chloroacetimidivorans</name>
    <dbReference type="NCBI Taxonomy" id="2818044"/>
    <lineage>
        <taxon>Bacteria</taxon>
        <taxon>Bacillati</taxon>
        <taxon>Bacillota</taxon>
        <taxon>Clostridia</taxon>
        <taxon>Peptostreptococcales</taxon>
        <taxon>Anaerovoracaceae</taxon>
        <taxon>Sinanaerobacter</taxon>
    </lineage>
</organism>
<dbReference type="CDD" id="cd13603">
    <property type="entry name" value="PBP2_TRAP_Siap_TeaA_like"/>
    <property type="match status" value="1"/>
</dbReference>
<dbReference type="GO" id="GO:0055085">
    <property type="term" value="P:transmembrane transport"/>
    <property type="evidence" value="ECO:0007669"/>
    <property type="project" value="InterPro"/>
</dbReference>
<keyword evidence="6" id="KW-1185">Reference proteome</keyword>
<dbReference type="RefSeq" id="WP_227018150.1">
    <property type="nucleotide sequence ID" value="NZ_JAGSND010000005.1"/>
</dbReference>
<name>A0A8J7W1X2_9FIRM</name>
<feature type="chain" id="PRO_5038605357" evidence="4">
    <location>
        <begin position="22"/>
        <end position="342"/>
    </location>
</feature>
<evidence type="ECO:0000256" key="3">
    <source>
        <dbReference type="ARBA" id="ARBA00022729"/>
    </source>
</evidence>
<comment type="caution">
    <text evidence="5">The sequence shown here is derived from an EMBL/GenBank/DDBJ whole genome shotgun (WGS) entry which is preliminary data.</text>
</comment>
<dbReference type="Proteomes" id="UP000675664">
    <property type="component" value="Unassembled WGS sequence"/>
</dbReference>
<dbReference type="InterPro" id="IPR038404">
    <property type="entry name" value="TRAP_DctP_sf"/>
</dbReference>
<protein>
    <submittedName>
        <fullName evidence="5">TRAP transporter substrate-binding protein</fullName>
    </submittedName>
</protein>
<evidence type="ECO:0000256" key="2">
    <source>
        <dbReference type="ARBA" id="ARBA00022448"/>
    </source>
</evidence>
<dbReference type="EMBL" id="JAGSND010000005">
    <property type="protein sequence ID" value="MBR0598018.1"/>
    <property type="molecule type" value="Genomic_DNA"/>
</dbReference>
<dbReference type="NCBIfam" id="TIGR00787">
    <property type="entry name" value="dctP"/>
    <property type="match status" value="1"/>
</dbReference>
<dbReference type="PANTHER" id="PTHR33376:SF7">
    <property type="entry name" value="C4-DICARBOXYLATE-BINDING PROTEIN DCTB"/>
    <property type="match status" value="1"/>
</dbReference>
<dbReference type="PROSITE" id="PS51257">
    <property type="entry name" value="PROKAR_LIPOPROTEIN"/>
    <property type="match status" value="1"/>
</dbReference>
<dbReference type="GO" id="GO:0030288">
    <property type="term" value="C:outer membrane-bounded periplasmic space"/>
    <property type="evidence" value="ECO:0007669"/>
    <property type="project" value="InterPro"/>
</dbReference>
<evidence type="ECO:0000256" key="1">
    <source>
        <dbReference type="ARBA" id="ARBA00009023"/>
    </source>
</evidence>
<sequence length="342" mass="37838">MKLKRILAVFVIICLTLSLVACGGSGSGKTDSGNASDDKISITMGIEGGDDLPDAIMGLKFKELIEEKSNGRITVSWYGNGQLGGDDELLQQVMNGSINAALISTSTFSDYSEELDVLQLPFLFKDYETEKKALESSEAQALYKDLEELNLKILAVTEIGMRNFANNTKPIEKLSDLKGIKMRIVPSTLVARAAELVGMTVTPMSYSEIYTGLQQNIIDGEEINLISINLERHYEVLKYVSLINFYTFPSALTFNLDFYNGLSDEDKALFDECKEEAFNYSIAQTEQKEEDSLQVISNAGLQLNEISEEAKAEFKTAVQPMYDEYAAKSENMAAFIKMAQGL</sequence>
<accession>A0A8J7W1X2</accession>
<gene>
    <name evidence="5" type="ORF">KCX82_09050</name>
</gene>
<keyword evidence="3 4" id="KW-0732">Signal</keyword>
<feature type="signal peptide" evidence="4">
    <location>
        <begin position="1"/>
        <end position="21"/>
    </location>
</feature>
<dbReference type="AlphaFoldDB" id="A0A8J7W1X2"/>
<dbReference type="PIRSF" id="PIRSF006470">
    <property type="entry name" value="DctB"/>
    <property type="match status" value="1"/>
</dbReference>
<proteinExistence type="inferred from homology"/>
<evidence type="ECO:0000256" key="4">
    <source>
        <dbReference type="SAM" id="SignalP"/>
    </source>
</evidence>
<dbReference type="PANTHER" id="PTHR33376">
    <property type="match status" value="1"/>
</dbReference>